<evidence type="ECO:0000313" key="1">
    <source>
        <dbReference type="EMBL" id="MBX44546.1"/>
    </source>
</evidence>
<name>A0A2P2NPX2_RHIMU</name>
<accession>A0A2P2NPX2</accession>
<sequence>MLFPHRFFPLKNIVGIYHLDLMRGYSGRGGIVTNDSNPTFITIKTKRIGYPICNNIQGFLIVFVILME</sequence>
<dbReference type="EMBL" id="GGEC01064062">
    <property type="protein sequence ID" value="MBX44546.1"/>
    <property type="molecule type" value="Transcribed_RNA"/>
</dbReference>
<proteinExistence type="predicted"/>
<reference evidence="1" key="1">
    <citation type="submission" date="2018-02" db="EMBL/GenBank/DDBJ databases">
        <title>Rhizophora mucronata_Transcriptome.</title>
        <authorList>
            <person name="Meera S.P."/>
            <person name="Sreeshan A."/>
            <person name="Augustine A."/>
        </authorList>
    </citation>
    <scope>NUCLEOTIDE SEQUENCE</scope>
    <source>
        <tissue evidence="1">Leaf</tissue>
    </source>
</reference>
<protein>
    <submittedName>
        <fullName evidence="1">Uncharacterized protein</fullName>
    </submittedName>
</protein>
<organism evidence="1">
    <name type="scientific">Rhizophora mucronata</name>
    <name type="common">Asiatic mangrove</name>
    <dbReference type="NCBI Taxonomy" id="61149"/>
    <lineage>
        <taxon>Eukaryota</taxon>
        <taxon>Viridiplantae</taxon>
        <taxon>Streptophyta</taxon>
        <taxon>Embryophyta</taxon>
        <taxon>Tracheophyta</taxon>
        <taxon>Spermatophyta</taxon>
        <taxon>Magnoliopsida</taxon>
        <taxon>eudicotyledons</taxon>
        <taxon>Gunneridae</taxon>
        <taxon>Pentapetalae</taxon>
        <taxon>rosids</taxon>
        <taxon>fabids</taxon>
        <taxon>Malpighiales</taxon>
        <taxon>Rhizophoraceae</taxon>
        <taxon>Rhizophora</taxon>
    </lineage>
</organism>
<dbReference type="AlphaFoldDB" id="A0A2P2NPX2"/>